<feature type="region of interest" description="Disordered" evidence="2">
    <location>
        <begin position="28"/>
        <end position="48"/>
    </location>
</feature>
<accession>A0A8H7BIV5</accession>
<feature type="signal peptide" evidence="4">
    <location>
        <begin position="1"/>
        <end position="18"/>
    </location>
</feature>
<evidence type="ECO:0000256" key="4">
    <source>
        <dbReference type="SAM" id="SignalP"/>
    </source>
</evidence>
<evidence type="ECO:0000256" key="1">
    <source>
        <dbReference type="SAM" id="Coils"/>
    </source>
</evidence>
<keyword evidence="3" id="KW-1133">Transmembrane helix</keyword>
<sequence>MTNAAILFVIMEAIVVYALNSLDQQAPKHEVSSNEPRGKEPASYAHIHKREVPEEILEDDEDIVDDDMGGEVDEEATEDELETLDEDGIDHDIKDENQTHLGDDDNLYDDTIDDREGDELRTRHNQQTDQSRQQQSLPPDNDNPLPLNPEAAAATLSVESKRENTQQMPMLVRVNSKLLAQEEKDLEDLEKKINTSLEYALRAMNAGKPISWSETKSEPLIAPLEVDDSIFEENSRKMGIPTIVLLCIIMCILFKFIKVRTMANVRHLFESQPVYQGRMSNTSRSSLPVIEMDR</sequence>
<protein>
    <submittedName>
        <fullName evidence="5">Uncharacterized protein</fullName>
    </submittedName>
</protein>
<dbReference type="EMBL" id="JABAYA010000172">
    <property type="protein sequence ID" value="KAF7722892.1"/>
    <property type="molecule type" value="Genomic_DNA"/>
</dbReference>
<evidence type="ECO:0000256" key="3">
    <source>
        <dbReference type="SAM" id="Phobius"/>
    </source>
</evidence>
<feature type="transmembrane region" description="Helical" evidence="3">
    <location>
        <begin position="238"/>
        <end position="257"/>
    </location>
</feature>
<proteinExistence type="predicted"/>
<evidence type="ECO:0000313" key="6">
    <source>
        <dbReference type="Proteomes" id="UP000605846"/>
    </source>
</evidence>
<dbReference type="AlphaFoldDB" id="A0A8H7BIV5"/>
<evidence type="ECO:0000313" key="5">
    <source>
        <dbReference type="EMBL" id="KAF7722892.1"/>
    </source>
</evidence>
<evidence type="ECO:0000256" key="2">
    <source>
        <dbReference type="SAM" id="MobiDB-lite"/>
    </source>
</evidence>
<keyword evidence="1" id="KW-0175">Coiled coil</keyword>
<organism evidence="5 6">
    <name type="scientific">Apophysomyces ossiformis</name>
    <dbReference type="NCBI Taxonomy" id="679940"/>
    <lineage>
        <taxon>Eukaryota</taxon>
        <taxon>Fungi</taxon>
        <taxon>Fungi incertae sedis</taxon>
        <taxon>Mucoromycota</taxon>
        <taxon>Mucoromycotina</taxon>
        <taxon>Mucoromycetes</taxon>
        <taxon>Mucorales</taxon>
        <taxon>Mucorineae</taxon>
        <taxon>Mucoraceae</taxon>
        <taxon>Apophysomyces</taxon>
    </lineage>
</organism>
<feature type="compositionally biased region" description="Acidic residues" evidence="2">
    <location>
        <begin position="104"/>
        <end position="117"/>
    </location>
</feature>
<keyword evidence="4" id="KW-0732">Signal</keyword>
<feature type="compositionally biased region" description="Basic and acidic residues" evidence="2">
    <location>
        <begin position="90"/>
        <end position="103"/>
    </location>
</feature>
<keyword evidence="3" id="KW-0812">Transmembrane</keyword>
<dbReference type="OrthoDB" id="10677011at2759"/>
<name>A0A8H7BIV5_9FUNG</name>
<feature type="chain" id="PRO_5034198156" evidence="4">
    <location>
        <begin position="19"/>
        <end position="294"/>
    </location>
</feature>
<feature type="compositionally biased region" description="Low complexity" evidence="2">
    <location>
        <begin position="127"/>
        <end position="148"/>
    </location>
</feature>
<gene>
    <name evidence="5" type="ORF">EC973_002612</name>
</gene>
<dbReference type="Proteomes" id="UP000605846">
    <property type="component" value="Unassembled WGS sequence"/>
</dbReference>
<keyword evidence="6" id="KW-1185">Reference proteome</keyword>
<feature type="region of interest" description="Disordered" evidence="2">
    <location>
        <begin position="73"/>
        <end position="148"/>
    </location>
</feature>
<keyword evidence="3" id="KW-0472">Membrane</keyword>
<feature type="compositionally biased region" description="Basic and acidic residues" evidence="2">
    <location>
        <begin position="28"/>
        <end position="40"/>
    </location>
</feature>
<feature type="coiled-coil region" evidence="1">
    <location>
        <begin position="172"/>
        <end position="199"/>
    </location>
</feature>
<comment type="caution">
    <text evidence="5">The sequence shown here is derived from an EMBL/GenBank/DDBJ whole genome shotgun (WGS) entry which is preliminary data.</text>
</comment>
<reference evidence="5" key="1">
    <citation type="submission" date="2020-01" db="EMBL/GenBank/DDBJ databases">
        <title>Genome Sequencing of Three Apophysomyces-Like Fungal Strains Confirms a Novel Fungal Genus in the Mucoromycota with divergent Burkholderia-like Endosymbiotic Bacteria.</title>
        <authorList>
            <person name="Stajich J.E."/>
            <person name="Macias A.M."/>
            <person name="Carter-House D."/>
            <person name="Lovett B."/>
            <person name="Kasson L.R."/>
            <person name="Berry K."/>
            <person name="Grigoriev I."/>
            <person name="Chang Y."/>
            <person name="Spatafora J."/>
            <person name="Kasson M.T."/>
        </authorList>
    </citation>
    <scope>NUCLEOTIDE SEQUENCE</scope>
    <source>
        <strain evidence="5">NRRL A-21654</strain>
    </source>
</reference>
<feature type="compositionally biased region" description="Acidic residues" evidence="2">
    <location>
        <begin position="73"/>
        <end position="89"/>
    </location>
</feature>